<dbReference type="AlphaFoldDB" id="A0A0F9G105"/>
<name>A0A0F9G105_9ZZZZ</name>
<organism evidence="1">
    <name type="scientific">marine sediment metagenome</name>
    <dbReference type="NCBI Taxonomy" id="412755"/>
    <lineage>
        <taxon>unclassified sequences</taxon>
        <taxon>metagenomes</taxon>
        <taxon>ecological metagenomes</taxon>
    </lineage>
</organism>
<gene>
    <name evidence="1" type="ORF">LCGC14_1886000</name>
</gene>
<proteinExistence type="predicted"/>
<reference evidence="1" key="1">
    <citation type="journal article" date="2015" name="Nature">
        <title>Complex archaea that bridge the gap between prokaryotes and eukaryotes.</title>
        <authorList>
            <person name="Spang A."/>
            <person name="Saw J.H."/>
            <person name="Jorgensen S.L."/>
            <person name="Zaremba-Niedzwiedzka K."/>
            <person name="Martijn J."/>
            <person name="Lind A.E."/>
            <person name="van Eijk R."/>
            <person name="Schleper C."/>
            <person name="Guy L."/>
            <person name="Ettema T.J."/>
        </authorList>
    </citation>
    <scope>NUCLEOTIDE SEQUENCE</scope>
</reference>
<evidence type="ECO:0000313" key="1">
    <source>
        <dbReference type="EMBL" id="KKL92308.1"/>
    </source>
</evidence>
<protein>
    <submittedName>
        <fullName evidence="1">Uncharacterized protein</fullName>
    </submittedName>
</protein>
<comment type="caution">
    <text evidence="1">The sequence shown here is derived from an EMBL/GenBank/DDBJ whole genome shotgun (WGS) entry which is preliminary data.</text>
</comment>
<accession>A0A0F9G105</accession>
<sequence length="86" mass="9797">MRHLHLVPDLEPIVDDEPGPFDVVVTNDHPRCADVTYQNIIHTHYEISSDYPHGVLLMTYEDGTEIVHECMVGDCVDSDHITVEVR</sequence>
<dbReference type="EMBL" id="LAZR01019501">
    <property type="protein sequence ID" value="KKL92308.1"/>
    <property type="molecule type" value="Genomic_DNA"/>
</dbReference>